<dbReference type="EMBL" id="PNEN01000421">
    <property type="protein sequence ID" value="PPJ59108.1"/>
    <property type="molecule type" value="Genomic_DNA"/>
</dbReference>
<dbReference type="Proteomes" id="UP000237631">
    <property type="component" value="Unassembled WGS sequence"/>
</dbReference>
<organism evidence="1 2">
    <name type="scientific">Cercospora berteroae</name>
    <dbReference type="NCBI Taxonomy" id="357750"/>
    <lineage>
        <taxon>Eukaryota</taxon>
        <taxon>Fungi</taxon>
        <taxon>Dikarya</taxon>
        <taxon>Ascomycota</taxon>
        <taxon>Pezizomycotina</taxon>
        <taxon>Dothideomycetes</taxon>
        <taxon>Dothideomycetidae</taxon>
        <taxon>Mycosphaerellales</taxon>
        <taxon>Mycosphaerellaceae</taxon>
        <taxon>Cercospora</taxon>
    </lineage>
</organism>
<dbReference type="AlphaFoldDB" id="A0A2S6CHA3"/>
<accession>A0A2S6CHA3</accession>
<evidence type="ECO:0000313" key="2">
    <source>
        <dbReference type="Proteomes" id="UP000237631"/>
    </source>
</evidence>
<gene>
    <name evidence="1" type="ORF">CBER1_01686</name>
</gene>
<proteinExistence type="predicted"/>
<comment type="caution">
    <text evidence="1">The sequence shown here is derived from an EMBL/GenBank/DDBJ whole genome shotgun (WGS) entry which is preliminary data.</text>
</comment>
<reference evidence="2" key="1">
    <citation type="journal article" date="2017" name="bioRxiv">
        <title>Conservation of a gene cluster reveals novel cercosporin biosynthetic mechanisms and extends production to the genus Colletotrichum.</title>
        <authorList>
            <person name="de Jonge R."/>
            <person name="Ebert M.K."/>
            <person name="Huitt-Roehl C.R."/>
            <person name="Pal P."/>
            <person name="Suttle J.C."/>
            <person name="Spanner R.E."/>
            <person name="Neubauer J.D."/>
            <person name="Jurick W.M.II."/>
            <person name="Stott K.A."/>
            <person name="Secor G.A."/>
            <person name="Thomma B.P.H.J."/>
            <person name="Van de Peer Y."/>
            <person name="Townsend C.A."/>
            <person name="Bolton M.D."/>
        </authorList>
    </citation>
    <scope>NUCLEOTIDE SEQUENCE [LARGE SCALE GENOMIC DNA]</scope>
    <source>
        <strain evidence="2">CBS538.71</strain>
    </source>
</reference>
<protein>
    <submittedName>
        <fullName evidence="1">Uncharacterized protein</fullName>
    </submittedName>
</protein>
<sequence>MLDMKEKPRRNIDEAIASFVAADLKMWDQFLFGDAERAPNARLRIAHISKLDPYPGACDEPGVRRVIKRPINACHPLKYREALMDHAMAKMVQSQAYLDFFGNLQESSTGSAVKIKASNGRGISGLSPAERRIITSNIERVAAGLQYTNDDLNQEAADLVLEESFYLIPVILRSRCRNNVAGWKALVAEIVG</sequence>
<name>A0A2S6CHA3_9PEZI</name>
<evidence type="ECO:0000313" key="1">
    <source>
        <dbReference type="EMBL" id="PPJ59108.1"/>
    </source>
</evidence>
<keyword evidence="2" id="KW-1185">Reference proteome</keyword>